<evidence type="ECO:0000313" key="2">
    <source>
        <dbReference type="Proteomes" id="UP000037069"/>
    </source>
</evidence>
<feature type="non-terminal residue" evidence="1">
    <location>
        <position position="80"/>
    </location>
</feature>
<dbReference type="OrthoDB" id="10002886at2759"/>
<reference evidence="1 2" key="1">
    <citation type="journal article" date="2015" name="Nat. Commun.">
        <title>Lucilia cuprina genome unlocks parasitic fly biology to underpin future interventions.</title>
        <authorList>
            <person name="Anstead C.A."/>
            <person name="Korhonen P.K."/>
            <person name="Young N.D."/>
            <person name="Hall R.S."/>
            <person name="Jex A.R."/>
            <person name="Murali S.C."/>
            <person name="Hughes D.S."/>
            <person name="Lee S.F."/>
            <person name="Perry T."/>
            <person name="Stroehlein A.J."/>
            <person name="Ansell B.R."/>
            <person name="Breugelmans B."/>
            <person name="Hofmann A."/>
            <person name="Qu J."/>
            <person name="Dugan S."/>
            <person name="Lee S.L."/>
            <person name="Chao H."/>
            <person name="Dinh H."/>
            <person name="Han Y."/>
            <person name="Doddapaneni H.V."/>
            <person name="Worley K.C."/>
            <person name="Muzny D.M."/>
            <person name="Ioannidis P."/>
            <person name="Waterhouse R.M."/>
            <person name="Zdobnov E.M."/>
            <person name="James P.J."/>
            <person name="Bagnall N.H."/>
            <person name="Kotze A.C."/>
            <person name="Gibbs R.A."/>
            <person name="Richards S."/>
            <person name="Batterham P."/>
            <person name="Gasser R.B."/>
        </authorList>
    </citation>
    <scope>NUCLEOTIDE SEQUENCE [LARGE SCALE GENOMIC DNA]</scope>
    <source>
        <strain evidence="1 2">LS</strain>
        <tissue evidence="1">Full body</tissue>
    </source>
</reference>
<evidence type="ECO:0000313" key="1">
    <source>
        <dbReference type="EMBL" id="KNC24754.1"/>
    </source>
</evidence>
<accession>A0A0L0BZV5</accession>
<proteinExistence type="predicted"/>
<sequence length="80" mass="9227">QTNFNTNMEDLFLLIIKESTGTKHNALRQTAQIAYDKLYRQHGIHRDPSHELRSVCFTALQMALDTKRPKFVTMGLNGLH</sequence>
<dbReference type="AlphaFoldDB" id="A0A0L0BZV5"/>
<feature type="non-terminal residue" evidence="1">
    <location>
        <position position="1"/>
    </location>
</feature>
<protein>
    <submittedName>
        <fullName evidence="1">Uncharacterized protein</fullName>
    </submittedName>
</protein>
<organism evidence="1 2">
    <name type="scientific">Lucilia cuprina</name>
    <name type="common">Green bottle fly</name>
    <name type="synonym">Australian sheep blowfly</name>
    <dbReference type="NCBI Taxonomy" id="7375"/>
    <lineage>
        <taxon>Eukaryota</taxon>
        <taxon>Metazoa</taxon>
        <taxon>Ecdysozoa</taxon>
        <taxon>Arthropoda</taxon>
        <taxon>Hexapoda</taxon>
        <taxon>Insecta</taxon>
        <taxon>Pterygota</taxon>
        <taxon>Neoptera</taxon>
        <taxon>Endopterygota</taxon>
        <taxon>Diptera</taxon>
        <taxon>Brachycera</taxon>
        <taxon>Muscomorpha</taxon>
        <taxon>Oestroidea</taxon>
        <taxon>Calliphoridae</taxon>
        <taxon>Luciliinae</taxon>
        <taxon>Lucilia</taxon>
    </lineage>
</organism>
<keyword evidence="2" id="KW-1185">Reference proteome</keyword>
<gene>
    <name evidence="1" type="ORF">FF38_04851</name>
</gene>
<dbReference type="Proteomes" id="UP000037069">
    <property type="component" value="Unassembled WGS sequence"/>
</dbReference>
<comment type="caution">
    <text evidence="1">The sequence shown here is derived from an EMBL/GenBank/DDBJ whole genome shotgun (WGS) entry which is preliminary data.</text>
</comment>
<dbReference type="EMBL" id="JRES01001179">
    <property type="protein sequence ID" value="KNC24754.1"/>
    <property type="molecule type" value="Genomic_DNA"/>
</dbReference>
<name>A0A0L0BZV5_LUCCU</name>
<dbReference type="STRING" id="7375.A0A0L0BZV5"/>